<evidence type="ECO:0000256" key="5">
    <source>
        <dbReference type="ARBA" id="ARBA00022777"/>
    </source>
</evidence>
<dbReference type="Proteomes" id="UP000294513">
    <property type="component" value="Unassembled WGS sequence"/>
</dbReference>
<dbReference type="AlphaFoldDB" id="A0A4R5BUN0"/>
<keyword evidence="8" id="KW-1133">Transmembrane helix</keyword>
<sequence>MDAGLRLTDRYRLVERLDGGGPLEVWRAWDDLLGRPVMVKVLTGAPPDLHIAFQRAVNAAASLAHPGLETVYDSDRTRDAAGRLASYVVTEFLDGETLAARLRRAPPPAAETADICGRIAGALEAAHAADVAHGDLNPGKVLLVGDDVKILDAGIGSVLRGARYSTAAELAVIKAADVRALGAILAACLDAGAKPESLARLVARCASADPAARPSAREVADMLARDEEPSAGAVFRTAAAGGDQTTRVLRVPPDERGRGGSARPARRRNGRGVRLAVVAVTIAIPATGAAAVLTSAPRVPFATPPSYPRPQTAPSGPSRPDPSAGRTGDAVARLRPIVRGGYAAGEVRSDVAIDLDNLLSALERDLASDRRVDVAARVAQLRGRIAARLRDRGLSRALADRLNRALATIDAAKARPKGLA</sequence>
<keyword evidence="11" id="KW-1185">Reference proteome</keyword>
<evidence type="ECO:0000313" key="10">
    <source>
        <dbReference type="EMBL" id="TDD90801.1"/>
    </source>
</evidence>
<evidence type="ECO:0000256" key="6">
    <source>
        <dbReference type="ARBA" id="ARBA00022840"/>
    </source>
</evidence>
<dbReference type="PANTHER" id="PTHR43289:SF6">
    <property type="entry name" value="SERINE_THREONINE-PROTEIN KINASE NEKL-3"/>
    <property type="match status" value="1"/>
</dbReference>
<dbReference type="PROSITE" id="PS50011">
    <property type="entry name" value="PROTEIN_KINASE_DOM"/>
    <property type="match status" value="1"/>
</dbReference>
<dbReference type="EC" id="2.7.11.1" evidence="1"/>
<dbReference type="GO" id="GO:0004674">
    <property type="term" value="F:protein serine/threonine kinase activity"/>
    <property type="evidence" value="ECO:0007669"/>
    <property type="project" value="UniProtKB-KW"/>
</dbReference>
<dbReference type="PANTHER" id="PTHR43289">
    <property type="entry name" value="MITOGEN-ACTIVATED PROTEIN KINASE KINASE KINASE 20-RELATED"/>
    <property type="match status" value="1"/>
</dbReference>
<keyword evidence="8" id="KW-0812">Transmembrane</keyword>
<feature type="region of interest" description="Disordered" evidence="7">
    <location>
        <begin position="302"/>
        <end position="329"/>
    </location>
</feature>
<dbReference type="Gene3D" id="3.30.200.20">
    <property type="entry name" value="Phosphorylase Kinase, domain 1"/>
    <property type="match status" value="1"/>
</dbReference>
<feature type="domain" description="Protein kinase" evidence="9">
    <location>
        <begin position="11"/>
        <end position="266"/>
    </location>
</feature>
<evidence type="ECO:0000256" key="7">
    <source>
        <dbReference type="SAM" id="MobiDB-lite"/>
    </source>
</evidence>
<evidence type="ECO:0000259" key="9">
    <source>
        <dbReference type="PROSITE" id="PS50011"/>
    </source>
</evidence>
<accession>A0A4R5BUN0</accession>
<keyword evidence="3" id="KW-0808">Transferase</keyword>
<dbReference type="RefSeq" id="WP_131892583.1">
    <property type="nucleotide sequence ID" value="NZ_SMKU01000048.1"/>
</dbReference>
<keyword evidence="8" id="KW-0472">Membrane</keyword>
<protein>
    <recommendedName>
        <fullName evidence="1">non-specific serine/threonine protein kinase</fullName>
        <ecNumber evidence="1">2.7.11.1</ecNumber>
    </recommendedName>
</protein>
<dbReference type="GO" id="GO:0005524">
    <property type="term" value="F:ATP binding"/>
    <property type="evidence" value="ECO:0007669"/>
    <property type="project" value="UniProtKB-KW"/>
</dbReference>
<evidence type="ECO:0000256" key="1">
    <source>
        <dbReference type="ARBA" id="ARBA00012513"/>
    </source>
</evidence>
<evidence type="ECO:0000256" key="8">
    <source>
        <dbReference type="SAM" id="Phobius"/>
    </source>
</evidence>
<evidence type="ECO:0000313" key="11">
    <source>
        <dbReference type="Proteomes" id="UP000294513"/>
    </source>
</evidence>
<keyword evidence="2" id="KW-0723">Serine/threonine-protein kinase</keyword>
<dbReference type="InterPro" id="IPR011009">
    <property type="entry name" value="Kinase-like_dom_sf"/>
</dbReference>
<dbReference type="InterPro" id="IPR000719">
    <property type="entry name" value="Prot_kinase_dom"/>
</dbReference>
<keyword evidence="5" id="KW-0418">Kinase</keyword>
<feature type="transmembrane region" description="Helical" evidence="8">
    <location>
        <begin position="273"/>
        <end position="293"/>
    </location>
</feature>
<comment type="caution">
    <text evidence="10">The sequence shown here is derived from an EMBL/GenBank/DDBJ whole genome shotgun (WGS) entry which is preliminary data.</text>
</comment>
<dbReference type="SMART" id="SM00220">
    <property type="entry name" value="S_TKc"/>
    <property type="match status" value="1"/>
</dbReference>
<organism evidence="10 11">
    <name type="scientific">Actinomadura rubrisoli</name>
    <dbReference type="NCBI Taxonomy" id="2530368"/>
    <lineage>
        <taxon>Bacteria</taxon>
        <taxon>Bacillati</taxon>
        <taxon>Actinomycetota</taxon>
        <taxon>Actinomycetes</taxon>
        <taxon>Streptosporangiales</taxon>
        <taxon>Thermomonosporaceae</taxon>
        <taxon>Actinomadura</taxon>
    </lineage>
</organism>
<reference evidence="10 11" key="1">
    <citation type="submission" date="2019-03" db="EMBL/GenBank/DDBJ databases">
        <title>Draft genome sequences of novel Actinobacteria.</title>
        <authorList>
            <person name="Sahin N."/>
            <person name="Ay H."/>
            <person name="Saygin H."/>
        </authorList>
    </citation>
    <scope>NUCLEOTIDE SEQUENCE [LARGE SCALE GENOMIC DNA]</scope>
    <source>
        <strain evidence="10 11">H3C3</strain>
    </source>
</reference>
<dbReference type="SUPFAM" id="SSF56112">
    <property type="entry name" value="Protein kinase-like (PK-like)"/>
    <property type="match status" value="1"/>
</dbReference>
<name>A0A4R5BUN0_9ACTN</name>
<gene>
    <name evidence="10" type="ORF">E1298_12555</name>
</gene>
<proteinExistence type="predicted"/>
<evidence type="ECO:0000256" key="4">
    <source>
        <dbReference type="ARBA" id="ARBA00022741"/>
    </source>
</evidence>
<dbReference type="OrthoDB" id="9786339at2"/>
<keyword evidence="6" id="KW-0067">ATP-binding</keyword>
<dbReference type="EMBL" id="SMKU01000048">
    <property type="protein sequence ID" value="TDD90801.1"/>
    <property type="molecule type" value="Genomic_DNA"/>
</dbReference>
<evidence type="ECO:0000256" key="3">
    <source>
        <dbReference type="ARBA" id="ARBA00022679"/>
    </source>
</evidence>
<dbReference type="Gene3D" id="1.10.510.10">
    <property type="entry name" value="Transferase(Phosphotransferase) domain 1"/>
    <property type="match status" value="1"/>
</dbReference>
<keyword evidence="4" id="KW-0547">Nucleotide-binding</keyword>
<feature type="region of interest" description="Disordered" evidence="7">
    <location>
        <begin position="242"/>
        <end position="268"/>
    </location>
</feature>
<evidence type="ECO:0000256" key="2">
    <source>
        <dbReference type="ARBA" id="ARBA00022527"/>
    </source>
</evidence>